<evidence type="ECO:0000313" key="3">
    <source>
        <dbReference type="Proteomes" id="UP000317043"/>
    </source>
</evidence>
<proteinExistence type="predicted"/>
<name>A0A543B230_9ACTN</name>
<dbReference type="Proteomes" id="UP000317043">
    <property type="component" value="Unassembled WGS sequence"/>
</dbReference>
<gene>
    <name evidence="2" type="ORF">FB566_4478</name>
</gene>
<dbReference type="Pfam" id="PF25839">
    <property type="entry name" value="Apionate_lact_C"/>
    <property type="match status" value="1"/>
</dbReference>
<dbReference type="SUPFAM" id="SSF51445">
    <property type="entry name" value="(Trans)glycosidases"/>
    <property type="match status" value="1"/>
</dbReference>
<organism evidence="2 3">
    <name type="scientific">Stackebrandtia endophytica</name>
    <dbReference type="NCBI Taxonomy" id="1496996"/>
    <lineage>
        <taxon>Bacteria</taxon>
        <taxon>Bacillati</taxon>
        <taxon>Actinomycetota</taxon>
        <taxon>Actinomycetes</taxon>
        <taxon>Glycomycetales</taxon>
        <taxon>Glycomycetaceae</taxon>
        <taxon>Stackebrandtia</taxon>
    </lineage>
</organism>
<keyword evidence="3" id="KW-1185">Reference proteome</keyword>
<sequence>MDDTTSHHLPIQIDWETERGTSRTVLTTHLWSAPPLRRESPIHDRAFAAFRDLKADYARFLPFWTHPRLSVAQLERPTEESTNWDFSLLDPIVEDFMAASEGRPVVGNFATIPAWMFDTPEPVTYGDDPDEDNWAYETGHRLHDESTVEIAEYFHRVASWYIAGGFTDERGRRHESGHRHRFDYWEVLCEPDVGHQLSPQTYTRLYDEVVKRVRRLDPDMRFIGLSLAMMELNPEYLWYFLDPANHEDGIPLDAFSYHFYACPDVVNPMGSEGNPPFEEWRGAIFGQVEAFLDKVKLIESLKNRLSPDTKTFINEVGTFAPDVMNPKPDIPADYWALSGAAISYLWSRLLEQGIELVGIAEFIGYAGMIPGTSLLDWETGEPNARYHCAKLLIDNFGVGDRFFDATVGDGMAPDQAVHARGFITADGRRKLLLVNKFDTSTTVILPSATATATVSMVDTTTGARPPIPTPVGSELTLGAYATAVVTLD</sequence>
<feature type="domain" description="D-apionate lactonase C-terminal" evidence="1">
    <location>
        <begin position="416"/>
        <end position="485"/>
    </location>
</feature>
<dbReference type="RefSeq" id="WP_211347816.1">
    <property type="nucleotide sequence ID" value="NZ_JBHTGS010000002.1"/>
</dbReference>
<reference evidence="2 3" key="1">
    <citation type="submission" date="2019-06" db="EMBL/GenBank/DDBJ databases">
        <title>Sequencing the genomes of 1000 actinobacteria strains.</title>
        <authorList>
            <person name="Klenk H.-P."/>
        </authorList>
    </citation>
    <scope>NUCLEOTIDE SEQUENCE [LARGE SCALE GENOMIC DNA]</scope>
    <source>
        <strain evidence="2 3">DSM 45928</strain>
    </source>
</reference>
<evidence type="ECO:0000313" key="2">
    <source>
        <dbReference type="EMBL" id="TQL78881.1"/>
    </source>
</evidence>
<accession>A0A543B230</accession>
<evidence type="ECO:0000259" key="1">
    <source>
        <dbReference type="Pfam" id="PF25839"/>
    </source>
</evidence>
<comment type="caution">
    <text evidence="2">The sequence shown here is derived from an EMBL/GenBank/DDBJ whole genome shotgun (WGS) entry which is preliminary data.</text>
</comment>
<dbReference type="InParanoid" id="A0A543B230"/>
<dbReference type="AlphaFoldDB" id="A0A543B230"/>
<dbReference type="InterPro" id="IPR017853">
    <property type="entry name" value="GH"/>
</dbReference>
<dbReference type="Gene3D" id="3.20.20.80">
    <property type="entry name" value="Glycosidases"/>
    <property type="match status" value="1"/>
</dbReference>
<dbReference type="InterPro" id="IPR058789">
    <property type="entry name" value="ApnL_C"/>
</dbReference>
<protein>
    <recommendedName>
        <fullName evidence="1">D-apionate lactonase C-terminal domain-containing protein</fullName>
    </recommendedName>
</protein>
<dbReference type="EMBL" id="VFOW01000001">
    <property type="protein sequence ID" value="TQL78881.1"/>
    <property type="molecule type" value="Genomic_DNA"/>
</dbReference>